<dbReference type="CDD" id="cd02440">
    <property type="entry name" value="AdoMet_MTases"/>
    <property type="match status" value="1"/>
</dbReference>
<dbReference type="GO" id="GO:0006596">
    <property type="term" value="P:polyamine biosynthetic process"/>
    <property type="evidence" value="ECO:0007669"/>
    <property type="project" value="UniProtKB-KW"/>
</dbReference>
<dbReference type="PANTHER" id="PTHR43317">
    <property type="entry name" value="THERMOSPERMINE SYNTHASE ACAULIS5"/>
    <property type="match status" value="1"/>
</dbReference>
<organism evidence="2">
    <name type="scientific">marine metagenome</name>
    <dbReference type="NCBI Taxonomy" id="408172"/>
    <lineage>
        <taxon>unclassified sequences</taxon>
        <taxon>metagenomes</taxon>
        <taxon>ecological metagenomes</taxon>
    </lineage>
</organism>
<evidence type="ECO:0000256" key="1">
    <source>
        <dbReference type="ARBA" id="ARBA00023115"/>
    </source>
</evidence>
<dbReference type="EMBL" id="UINC01001516">
    <property type="protein sequence ID" value="SUZ82653.1"/>
    <property type="molecule type" value="Genomic_DNA"/>
</dbReference>
<proteinExistence type="predicted"/>
<evidence type="ECO:0008006" key="3">
    <source>
        <dbReference type="Google" id="ProtNLM"/>
    </source>
</evidence>
<protein>
    <recommendedName>
        <fullName evidence="3">PABS domain-containing protein</fullName>
    </recommendedName>
</protein>
<dbReference type="Pfam" id="PF01564">
    <property type="entry name" value="Spermine_synth"/>
    <property type="match status" value="1"/>
</dbReference>
<keyword evidence="1" id="KW-0620">Polyamine biosynthesis</keyword>
<dbReference type="PANTHER" id="PTHR43317:SF1">
    <property type="entry name" value="THERMOSPERMINE SYNTHASE ACAULIS5"/>
    <property type="match status" value="1"/>
</dbReference>
<dbReference type="InterPro" id="IPR029063">
    <property type="entry name" value="SAM-dependent_MTases_sf"/>
</dbReference>
<dbReference type="Gene3D" id="3.40.50.150">
    <property type="entry name" value="Vaccinia Virus protein VP39"/>
    <property type="match status" value="1"/>
</dbReference>
<reference evidence="2" key="1">
    <citation type="submission" date="2018-05" db="EMBL/GenBank/DDBJ databases">
        <authorList>
            <person name="Lanie J.A."/>
            <person name="Ng W.-L."/>
            <person name="Kazmierczak K.M."/>
            <person name="Andrzejewski T.M."/>
            <person name="Davidsen T.M."/>
            <person name="Wayne K.J."/>
            <person name="Tettelin H."/>
            <person name="Glass J.I."/>
            <person name="Rusch D."/>
            <person name="Podicherti R."/>
            <person name="Tsui H.-C.T."/>
            <person name="Winkler M.E."/>
        </authorList>
    </citation>
    <scope>NUCLEOTIDE SEQUENCE</scope>
</reference>
<dbReference type="NCBIfam" id="NF037959">
    <property type="entry name" value="MFS_SpdSyn"/>
    <property type="match status" value="1"/>
</dbReference>
<dbReference type="SUPFAM" id="SSF53335">
    <property type="entry name" value="S-adenosyl-L-methionine-dependent methyltransferases"/>
    <property type="match status" value="1"/>
</dbReference>
<sequence>MKILKILSGTNQEHLLWESKVSGLTVQVWEKDDRRELRFGNHIMQSVISKNRPDQLVLPYSRFMLLGLLFCPEPKSVLHIGLGGGSIVRWMHREFPELQQTVIEINSAVIEAAHSYFELPQDERLRVLCADAAEMIPTLTDKFDLIILDAFGDYGPPEELTRIEFLHKLRDCLHYDSWLVGNLWTVTGDFEERREQWKLTFNQLLEARANRKGNVILYGSQLSQLPEKKQFEATAKILQKRHQLDFRKMLRELKKVF</sequence>
<dbReference type="AlphaFoldDB" id="A0A381QYS4"/>
<name>A0A381QYS4_9ZZZZ</name>
<evidence type="ECO:0000313" key="2">
    <source>
        <dbReference type="EMBL" id="SUZ82653.1"/>
    </source>
</evidence>
<accession>A0A381QYS4</accession>
<gene>
    <name evidence="2" type="ORF">METZ01_LOCUS35507</name>
</gene>